<evidence type="ECO:0000313" key="2">
    <source>
        <dbReference type="EMBL" id="MPC21165.1"/>
    </source>
</evidence>
<protein>
    <submittedName>
        <fullName evidence="2">Uncharacterized protein</fullName>
    </submittedName>
</protein>
<proteinExistence type="predicted"/>
<feature type="region of interest" description="Disordered" evidence="1">
    <location>
        <begin position="50"/>
        <end position="97"/>
    </location>
</feature>
<dbReference type="EMBL" id="VSRR010000947">
    <property type="protein sequence ID" value="MPC21165.1"/>
    <property type="molecule type" value="Genomic_DNA"/>
</dbReference>
<dbReference type="Proteomes" id="UP000324222">
    <property type="component" value="Unassembled WGS sequence"/>
</dbReference>
<evidence type="ECO:0000256" key="1">
    <source>
        <dbReference type="SAM" id="MobiDB-lite"/>
    </source>
</evidence>
<organism evidence="2 3">
    <name type="scientific">Portunus trituberculatus</name>
    <name type="common">Swimming crab</name>
    <name type="synonym">Neptunus trituberculatus</name>
    <dbReference type="NCBI Taxonomy" id="210409"/>
    <lineage>
        <taxon>Eukaryota</taxon>
        <taxon>Metazoa</taxon>
        <taxon>Ecdysozoa</taxon>
        <taxon>Arthropoda</taxon>
        <taxon>Crustacea</taxon>
        <taxon>Multicrustacea</taxon>
        <taxon>Malacostraca</taxon>
        <taxon>Eumalacostraca</taxon>
        <taxon>Eucarida</taxon>
        <taxon>Decapoda</taxon>
        <taxon>Pleocyemata</taxon>
        <taxon>Brachyura</taxon>
        <taxon>Eubrachyura</taxon>
        <taxon>Portunoidea</taxon>
        <taxon>Portunidae</taxon>
        <taxon>Portuninae</taxon>
        <taxon>Portunus</taxon>
    </lineage>
</organism>
<accession>A0A5B7DJ49</accession>
<evidence type="ECO:0000313" key="3">
    <source>
        <dbReference type="Proteomes" id="UP000324222"/>
    </source>
</evidence>
<name>A0A5B7DJ49_PORTR</name>
<sequence length="97" mass="9936">MHARSGTAAGGPTTPPLPRSAPAATFSPGRGGGGEALRLVTREGRVLNKKDAAANKGANNNNNCARQGHSLRGTGHTARHATLRPTRATPAPEHMVV</sequence>
<feature type="region of interest" description="Disordered" evidence="1">
    <location>
        <begin position="1"/>
        <end position="35"/>
    </location>
</feature>
<feature type="compositionally biased region" description="Low complexity" evidence="1">
    <location>
        <begin position="1"/>
        <end position="12"/>
    </location>
</feature>
<reference evidence="2 3" key="1">
    <citation type="submission" date="2019-05" db="EMBL/GenBank/DDBJ databases">
        <title>Another draft genome of Portunus trituberculatus and its Hox gene families provides insights of decapod evolution.</title>
        <authorList>
            <person name="Jeong J.-H."/>
            <person name="Song I."/>
            <person name="Kim S."/>
            <person name="Choi T."/>
            <person name="Kim D."/>
            <person name="Ryu S."/>
            <person name="Kim W."/>
        </authorList>
    </citation>
    <scope>NUCLEOTIDE SEQUENCE [LARGE SCALE GENOMIC DNA]</scope>
    <source>
        <tissue evidence="2">Muscle</tissue>
    </source>
</reference>
<dbReference type="AlphaFoldDB" id="A0A5B7DJ49"/>
<feature type="compositionally biased region" description="Low complexity" evidence="1">
    <location>
        <begin position="54"/>
        <end position="65"/>
    </location>
</feature>
<comment type="caution">
    <text evidence="2">The sequence shown here is derived from an EMBL/GenBank/DDBJ whole genome shotgun (WGS) entry which is preliminary data.</text>
</comment>
<keyword evidence="3" id="KW-1185">Reference proteome</keyword>
<gene>
    <name evidence="2" type="ORF">E2C01_014141</name>
</gene>